<dbReference type="PANTHER" id="PTHR35038:SF6">
    <property type="entry name" value="SURFACE LOCALIZED DECAHEME CYTOCHROME C LIPOPROTEIN"/>
    <property type="match status" value="1"/>
</dbReference>
<feature type="chain" id="PRO_5011620763" evidence="3">
    <location>
        <begin position="33"/>
        <end position="217"/>
    </location>
</feature>
<dbReference type="Proteomes" id="UP000198656">
    <property type="component" value="Unassembled WGS sequence"/>
</dbReference>
<evidence type="ECO:0000256" key="3">
    <source>
        <dbReference type="SAM" id="SignalP"/>
    </source>
</evidence>
<dbReference type="STRING" id="1121419.SAMN05443529_11252"/>
<dbReference type="CDD" id="cd08168">
    <property type="entry name" value="Cytochrom_C3"/>
    <property type="match status" value="1"/>
</dbReference>
<dbReference type="RefSeq" id="WP_092333401.1">
    <property type="nucleotide sequence ID" value="NZ_FNCP01000012.1"/>
</dbReference>
<dbReference type="GO" id="GO:0016491">
    <property type="term" value="F:oxidoreductase activity"/>
    <property type="evidence" value="ECO:0007669"/>
    <property type="project" value="TreeGrafter"/>
</dbReference>
<evidence type="ECO:0000313" key="5">
    <source>
        <dbReference type="Proteomes" id="UP000198656"/>
    </source>
</evidence>
<proteinExistence type="predicted"/>
<dbReference type="EMBL" id="FNCP01000012">
    <property type="protein sequence ID" value="SDH33347.1"/>
    <property type="molecule type" value="Genomic_DNA"/>
</dbReference>
<sequence length="217" mass="23648">MSELIKGRLWQVLGFLMLIFLAVALPATPVQAQENCLQCHGDQQTKIERSEHSFLSCTSCHTGITGYPHPPGAALNKKESVATCTSCHKGQVTDSYARSFHGKAVHLGSEKSASCADCHGFHDILGPNSSGSKVAKQNIPETCASCHGKASPGFAEGEDHYELKPGGSGAPMYYTGKFFIWLTLIIITALVIHIELQLFHNLRTILRERKEVTNRGQ</sequence>
<keyword evidence="2" id="KW-0812">Transmembrane</keyword>
<name>A0A1G8BJE9_9FIRM</name>
<dbReference type="InterPro" id="IPR051829">
    <property type="entry name" value="Multiheme_Cytochr_ET"/>
</dbReference>
<dbReference type="InterPro" id="IPR036280">
    <property type="entry name" value="Multihaem_cyt_sf"/>
</dbReference>
<organism evidence="4 5">
    <name type="scientific">Desulfosporosinus hippei DSM 8344</name>
    <dbReference type="NCBI Taxonomy" id="1121419"/>
    <lineage>
        <taxon>Bacteria</taxon>
        <taxon>Bacillati</taxon>
        <taxon>Bacillota</taxon>
        <taxon>Clostridia</taxon>
        <taxon>Eubacteriales</taxon>
        <taxon>Desulfitobacteriaceae</taxon>
        <taxon>Desulfosporosinus</taxon>
    </lineage>
</organism>
<evidence type="ECO:0000313" key="4">
    <source>
        <dbReference type="EMBL" id="SDH33347.1"/>
    </source>
</evidence>
<reference evidence="5" key="1">
    <citation type="submission" date="2016-10" db="EMBL/GenBank/DDBJ databases">
        <authorList>
            <person name="Varghese N."/>
            <person name="Submissions S."/>
        </authorList>
    </citation>
    <scope>NUCLEOTIDE SEQUENCE [LARGE SCALE GENOMIC DNA]</scope>
    <source>
        <strain evidence="5">DSM 8344</strain>
    </source>
</reference>
<keyword evidence="1 3" id="KW-0732">Signal</keyword>
<accession>A0A1G8BJE9</accession>
<feature type="transmembrane region" description="Helical" evidence="2">
    <location>
        <begin position="178"/>
        <end position="199"/>
    </location>
</feature>
<dbReference type="PANTHER" id="PTHR35038">
    <property type="entry name" value="DISSIMILATORY SULFITE REDUCTASE SIRA"/>
    <property type="match status" value="1"/>
</dbReference>
<evidence type="ECO:0000256" key="1">
    <source>
        <dbReference type="ARBA" id="ARBA00022729"/>
    </source>
</evidence>
<protein>
    <submittedName>
        <fullName evidence="4">Uncharacterized protein</fullName>
    </submittedName>
</protein>
<dbReference type="OrthoDB" id="9814800at2"/>
<dbReference type="AlphaFoldDB" id="A0A1G8BJE9"/>
<evidence type="ECO:0000256" key="2">
    <source>
        <dbReference type="SAM" id="Phobius"/>
    </source>
</evidence>
<feature type="signal peptide" evidence="3">
    <location>
        <begin position="1"/>
        <end position="32"/>
    </location>
</feature>
<dbReference type="Gene3D" id="3.90.10.10">
    <property type="entry name" value="Cytochrome C3"/>
    <property type="match status" value="1"/>
</dbReference>
<dbReference type="SUPFAM" id="SSF48695">
    <property type="entry name" value="Multiheme cytochromes"/>
    <property type="match status" value="1"/>
</dbReference>
<keyword evidence="2" id="KW-0472">Membrane</keyword>
<keyword evidence="2" id="KW-1133">Transmembrane helix</keyword>
<keyword evidence="5" id="KW-1185">Reference proteome</keyword>
<gene>
    <name evidence="4" type="ORF">SAMN05443529_11252</name>
</gene>